<dbReference type="HAMAP" id="MF_01341">
    <property type="entry name" value="Ribosomal_uL15"/>
    <property type="match status" value="1"/>
</dbReference>
<keyword evidence="4" id="KW-0699">rRNA-binding</keyword>
<sequence>MQLHELKRQHPNKSAKRVARGPAGRGGKTAGRGTKGQKSRAGHRLRPELRDIIKKYPKHRGYKFKSIATKPTPINLELIERAFEGSDAVNPETLLAKKLIKKGGGRMPKVKILGTGTLTKKITLSGCLVSASAKRAIEAAGGTVT</sequence>
<dbReference type="PANTHER" id="PTHR12934">
    <property type="entry name" value="50S RIBOSOMAL PROTEIN L15"/>
    <property type="match status" value="1"/>
</dbReference>
<evidence type="ECO:0000256" key="6">
    <source>
        <dbReference type="SAM" id="MobiDB-lite"/>
    </source>
</evidence>
<organism evidence="8 9">
    <name type="scientific">Candidatus Lloydbacteria bacterium RIFCSPHIGHO2_02_FULL_50_13</name>
    <dbReference type="NCBI Taxonomy" id="1798661"/>
    <lineage>
        <taxon>Bacteria</taxon>
        <taxon>Candidatus Lloydiibacteriota</taxon>
    </lineage>
</organism>
<dbReference type="InterPro" id="IPR005749">
    <property type="entry name" value="Ribosomal_uL15_bac-type"/>
</dbReference>
<comment type="subunit">
    <text evidence="4">Part of the 50S ribosomal subunit.</text>
</comment>
<comment type="caution">
    <text evidence="8">The sequence shown here is derived from an EMBL/GenBank/DDBJ whole genome shotgun (WGS) entry which is preliminary data.</text>
</comment>
<name>A0A1G2CZ95_9BACT</name>
<feature type="compositionally biased region" description="Basic residues" evidence="6">
    <location>
        <begin position="35"/>
        <end position="44"/>
    </location>
</feature>
<evidence type="ECO:0000256" key="2">
    <source>
        <dbReference type="ARBA" id="ARBA00022980"/>
    </source>
</evidence>
<dbReference type="InterPro" id="IPR001196">
    <property type="entry name" value="Ribosomal_uL15_CS"/>
</dbReference>
<dbReference type="Pfam" id="PF00828">
    <property type="entry name" value="Ribosomal_L27A"/>
    <property type="match status" value="1"/>
</dbReference>
<keyword evidence="4" id="KW-0694">RNA-binding</keyword>
<dbReference type="GO" id="GO:0022625">
    <property type="term" value="C:cytosolic large ribosomal subunit"/>
    <property type="evidence" value="ECO:0007669"/>
    <property type="project" value="TreeGrafter"/>
</dbReference>
<dbReference type="Gene3D" id="3.100.10.10">
    <property type="match status" value="1"/>
</dbReference>
<evidence type="ECO:0000256" key="5">
    <source>
        <dbReference type="RuleBase" id="RU003888"/>
    </source>
</evidence>
<proteinExistence type="inferred from homology"/>
<dbReference type="STRING" id="1798661.A3D65_02060"/>
<protein>
    <recommendedName>
        <fullName evidence="4">Large ribosomal subunit protein uL15</fullName>
    </recommendedName>
</protein>
<dbReference type="InterPro" id="IPR036227">
    <property type="entry name" value="Ribosomal_uL15/eL18_sf"/>
</dbReference>
<accession>A0A1G2CZ95</accession>
<evidence type="ECO:0000313" key="9">
    <source>
        <dbReference type="Proteomes" id="UP000177996"/>
    </source>
</evidence>
<dbReference type="InterPro" id="IPR030878">
    <property type="entry name" value="Ribosomal_uL15"/>
</dbReference>
<dbReference type="PANTHER" id="PTHR12934:SF11">
    <property type="entry name" value="LARGE RIBOSOMAL SUBUNIT PROTEIN UL15M"/>
    <property type="match status" value="1"/>
</dbReference>
<dbReference type="EMBL" id="MHLL01000078">
    <property type="protein sequence ID" value="OGZ06684.1"/>
    <property type="molecule type" value="Genomic_DNA"/>
</dbReference>
<evidence type="ECO:0000256" key="4">
    <source>
        <dbReference type="HAMAP-Rule" id="MF_01341"/>
    </source>
</evidence>
<keyword evidence="2 4" id="KW-0689">Ribosomal protein</keyword>
<feature type="domain" description="Large ribosomal subunit protein uL15/eL18" evidence="7">
    <location>
        <begin position="73"/>
        <end position="145"/>
    </location>
</feature>
<dbReference type="GO" id="GO:0006412">
    <property type="term" value="P:translation"/>
    <property type="evidence" value="ECO:0007669"/>
    <property type="project" value="UniProtKB-UniRule"/>
</dbReference>
<comment type="similarity">
    <text evidence="1 4 5">Belongs to the universal ribosomal protein uL15 family.</text>
</comment>
<dbReference type="GO" id="GO:0003735">
    <property type="term" value="F:structural constituent of ribosome"/>
    <property type="evidence" value="ECO:0007669"/>
    <property type="project" value="InterPro"/>
</dbReference>
<dbReference type="NCBIfam" id="TIGR01071">
    <property type="entry name" value="rplO_bact"/>
    <property type="match status" value="1"/>
</dbReference>
<keyword evidence="3 4" id="KW-0687">Ribonucleoprotein</keyword>
<evidence type="ECO:0000256" key="3">
    <source>
        <dbReference type="ARBA" id="ARBA00023274"/>
    </source>
</evidence>
<evidence type="ECO:0000256" key="1">
    <source>
        <dbReference type="ARBA" id="ARBA00007320"/>
    </source>
</evidence>
<feature type="compositionally biased region" description="Basic residues" evidence="6">
    <location>
        <begin position="9"/>
        <end position="19"/>
    </location>
</feature>
<dbReference type="SUPFAM" id="SSF52080">
    <property type="entry name" value="Ribosomal proteins L15p and L18e"/>
    <property type="match status" value="1"/>
</dbReference>
<dbReference type="Proteomes" id="UP000177996">
    <property type="component" value="Unassembled WGS sequence"/>
</dbReference>
<reference evidence="8 9" key="1">
    <citation type="journal article" date="2016" name="Nat. Commun.">
        <title>Thousands of microbial genomes shed light on interconnected biogeochemical processes in an aquifer system.</title>
        <authorList>
            <person name="Anantharaman K."/>
            <person name="Brown C.T."/>
            <person name="Hug L.A."/>
            <person name="Sharon I."/>
            <person name="Castelle C.J."/>
            <person name="Probst A.J."/>
            <person name="Thomas B.C."/>
            <person name="Singh A."/>
            <person name="Wilkins M.J."/>
            <person name="Karaoz U."/>
            <person name="Brodie E.L."/>
            <person name="Williams K.H."/>
            <person name="Hubbard S.S."/>
            <person name="Banfield J.F."/>
        </authorList>
    </citation>
    <scope>NUCLEOTIDE SEQUENCE [LARGE SCALE GENOMIC DNA]</scope>
</reference>
<dbReference type="AlphaFoldDB" id="A0A1G2CZ95"/>
<evidence type="ECO:0000313" key="8">
    <source>
        <dbReference type="EMBL" id="OGZ06684.1"/>
    </source>
</evidence>
<evidence type="ECO:0000259" key="7">
    <source>
        <dbReference type="Pfam" id="PF00828"/>
    </source>
</evidence>
<comment type="function">
    <text evidence="4">Binds to the 23S rRNA.</text>
</comment>
<feature type="region of interest" description="Disordered" evidence="6">
    <location>
        <begin position="1"/>
        <end position="48"/>
    </location>
</feature>
<dbReference type="InterPro" id="IPR021131">
    <property type="entry name" value="Ribosomal_uL15/eL18"/>
</dbReference>
<dbReference type="PROSITE" id="PS00475">
    <property type="entry name" value="RIBOSOMAL_L15"/>
    <property type="match status" value="1"/>
</dbReference>
<gene>
    <name evidence="4" type="primary">rplO</name>
    <name evidence="8" type="ORF">A3D65_02060</name>
</gene>
<dbReference type="GO" id="GO:0019843">
    <property type="term" value="F:rRNA binding"/>
    <property type="evidence" value="ECO:0007669"/>
    <property type="project" value="UniProtKB-UniRule"/>
</dbReference>
<feature type="compositionally biased region" description="Gly residues" evidence="6">
    <location>
        <begin position="23"/>
        <end position="34"/>
    </location>
</feature>